<comment type="caution">
    <text evidence="2">The sequence shown here is derived from an EMBL/GenBank/DDBJ whole genome shotgun (WGS) entry which is preliminary data.</text>
</comment>
<dbReference type="Proteomes" id="UP001299220">
    <property type="component" value="Unassembled WGS sequence"/>
</dbReference>
<dbReference type="NCBIfam" id="TIGR02937">
    <property type="entry name" value="sigma70-ECF"/>
    <property type="match status" value="1"/>
</dbReference>
<dbReference type="SMART" id="SM00421">
    <property type="entry name" value="HTH_LUXR"/>
    <property type="match status" value="1"/>
</dbReference>
<feature type="domain" description="HTH luxR-type" evidence="1">
    <location>
        <begin position="41"/>
        <end position="94"/>
    </location>
</feature>
<dbReference type="InterPro" id="IPR036388">
    <property type="entry name" value="WH-like_DNA-bd_sf"/>
</dbReference>
<dbReference type="SUPFAM" id="SSF88659">
    <property type="entry name" value="Sigma3 and sigma4 domains of RNA polymerase sigma factors"/>
    <property type="match status" value="1"/>
</dbReference>
<dbReference type="InterPro" id="IPR014284">
    <property type="entry name" value="RNA_pol_sigma-70_dom"/>
</dbReference>
<protein>
    <submittedName>
        <fullName evidence="2">Sigma-70 family RNA polymerase sigma factor</fullName>
    </submittedName>
</protein>
<dbReference type="EMBL" id="JAFBIT010000003">
    <property type="protein sequence ID" value="MCF2653130.1"/>
    <property type="molecule type" value="Genomic_DNA"/>
</dbReference>
<proteinExistence type="predicted"/>
<accession>A0ABS9CS65</accession>
<sequence length="102" mass="11440">MRKLHGAGARQTALLSAIGLERGENRALLQETEQLLRRAVQEELTDRQRSCLLLYYSGQHTIPEIAAQLGLTRGTVSKHIRKGINRLRHALMYSAFGAKFLA</sequence>
<name>A0ABS9CS65_9FIRM</name>
<evidence type="ECO:0000313" key="3">
    <source>
        <dbReference type="Proteomes" id="UP001299220"/>
    </source>
</evidence>
<dbReference type="Pfam" id="PF04545">
    <property type="entry name" value="Sigma70_r4"/>
    <property type="match status" value="1"/>
</dbReference>
<gene>
    <name evidence="2" type="ORF">JQM67_11015</name>
</gene>
<organism evidence="2 3">
    <name type="scientific">Anaeromassilibacillus senegalensis</name>
    <dbReference type="NCBI Taxonomy" id="1673717"/>
    <lineage>
        <taxon>Bacteria</taxon>
        <taxon>Bacillati</taxon>
        <taxon>Bacillota</taxon>
        <taxon>Clostridia</taxon>
        <taxon>Eubacteriales</taxon>
        <taxon>Acutalibacteraceae</taxon>
        <taxon>Anaeromassilibacillus</taxon>
    </lineage>
</organism>
<reference evidence="2 3" key="1">
    <citation type="submission" date="2020-12" db="EMBL/GenBank/DDBJ databases">
        <title>Whole genome sequences of gut porcine anaerobes.</title>
        <authorList>
            <person name="Kubasova T."/>
            <person name="Jahodarova E."/>
            <person name="Rychlik I."/>
        </authorList>
    </citation>
    <scope>NUCLEOTIDE SEQUENCE [LARGE SCALE GENOMIC DNA]</scope>
    <source>
        <strain evidence="2 3">An867</strain>
    </source>
</reference>
<dbReference type="RefSeq" id="WP_235324151.1">
    <property type="nucleotide sequence ID" value="NZ_JAFBIT010000003.1"/>
</dbReference>
<dbReference type="Gene3D" id="1.10.10.10">
    <property type="entry name" value="Winged helix-like DNA-binding domain superfamily/Winged helix DNA-binding domain"/>
    <property type="match status" value="1"/>
</dbReference>
<evidence type="ECO:0000259" key="1">
    <source>
        <dbReference type="SMART" id="SM00421"/>
    </source>
</evidence>
<keyword evidence="3" id="KW-1185">Reference proteome</keyword>
<dbReference type="InterPro" id="IPR007630">
    <property type="entry name" value="RNA_pol_sigma70_r4"/>
</dbReference>
<dbReference type="InterPro" id="IPR000792">
    <property type="entry name" value="Tscrpt_reg_LuxR_C"/>
</dbReference>
<dbReference type="InterPro" id="IPR013324">
    <property type="entry name" value="RNA_pol_sigma_r3/r4-like"/>
</dbReference>
<evidence type="ECO:0000313" key="2">
    <source>
        <dbReference type="EMBL" id="MCF2653130.1"/>
    </source>
</evidence>